<organism evidence="2">
    <name type="scientific">Haptolina brevifila</name>
    <dbReference type="NCBI Taxonomy" id="156173"/>
    <lineage>
        <taxon>Eukaryota</taxon>
        <taxon>Haptista</taxon>
        <taxon>Haptophyta</taxon>
        <taxon>Prymnesiophyceae</taxon>
        <taxon>Prymnesiales</taxon>
        <taxon>Prymnesiaceae</taxon>
        <taxon>Haptolina</taxon>
    </lineage>
</organism>
<dbReference type="AlphaFoldDB" id="A0A7S2DKI2"/>
<reference evidence="2" key="1">
    <citation type="submission" date="2021-01" db="EMBL/GenBank/DDBJ databases">
        <authorList>
            <person name="Corre E."/>
            <person name="Pelletier E."/>
            <person name="Niang G."/>
            <person name="Scheremetjew M."/>
            <person name="Finn R."/>
            <person name="Kale V."/>
            <person name="Holt S."/>
            <person name="Cochrane G."/>
            <person name="Meng A."/>
            <person name="Brown T."/>
            <person name="Cohen L."/>
        </authorList>
    </citation>
    <scope>NUCLEOTIDE SEQUENCE</scope>
    <source>
        <strain evidence="2">UTEX LB 985</strain>
    </source>
</reference>
<gene>
    <name evidence="2" type="ORF">CBRE1094_LOCUS18084</name>
</gene>
<accession>A0A7S2DKI2</accession>
<feature type="compositionally biased region" description="Low complexity" evidence="1">
    <location>
        <begin position="73"/>
        <end position="91"/>
    </location>
</feature>
<protein>
    <submittedName>
        <fullName evidence="2">Uncharacterized protein</fullName>
    </submittedName>
</protein>
<evidence type="ECO:0000313" key="2">
    <source>
        <dbReference type="EMBL" id="CAD9456727.1"/>
    </source>
</evidence>
<name>A0A7S2DKI2_9EUKA</name>
<feature type="compositionally biased region" description="Basic and acidic residues" evidence="1">
    <location>
        <begin position="174"/>
        <end position="192"/>
    </location>
</feature>
<feature type="region of interest" description="Disordered" evidence="1">
    <location>
        <begin position="140"/>
        <end position="203"/>
    </location>
</feature>
<evidence type="ECO:0000256" key="1">
    <source>
        <dbReference type="SAM" id="MobiDB-lite"/>
    </source>
</evidence>
<feature type="region of interest" description="Disordered" evidence="1">
    <location>
        <begin position="69"/>
        <end position="110"/>
    </location>
</feature>
<proteinExistence type="predicted"/>
<sequence>MGKLARLTAEYDAMPCIDDDLGEDDAAAEELDVEALTVADQSLLFPSAQPALAELAERTRSQLMLRRPASQLSNSAMTTASAVTTSCAPASDGPPPSSSVNKRSGAAARHGSMITHASRTTGHSFAGPGHTFGSLARASASGTMPHHAPRGQPTTAVAARLRPTSARSTPSMARLEERESAHTEGGRLDSRRPASARSSARVERSSAATTDFLTFGADAKGSVAYRTARHAAREPKACRAFAFVACCGEDYDGYCCRRHHPDDAVVCCEKHDPAAVAALAKSAMGGRVGAGHGPAFAIGRGGQRHTMLAAAR</sequence>
<dbReference type="EMBL" id="HBGU01033167">
    <property type="protein sequence ID" value="CAD9456727.1"/>
    <property type="molecule type" value="Transcribed_RNA"/>
</dbReference>